<dbReference type="RefSeq" id="WP_030477468.1">
    <property type="nucleotide sequence ID" value="NZ_FWYC01000007.1"/>
</dbReference>
<dbReference type="AlphaFoldDB" id="A0A1W2DCL8"/>
<evidence type="ECO:0000313" key="2">
    <source>
        <dbReference type="EMBL" id="SMC95181.1"/>
    </source>
</evidence>
<name>A0A1W2DCL8_9PSEU</name>
<reference evidence="3" key="1">
    <citation type="submission" date="2017-04" db="EMBL/GenBank/DDBJ databases">
        <authorList>
            <person name="Varghese N."/>
            <person name="Submissions S."/>
        </authorList>
    </citation>
    <scope>NUCLEOTIDE SEQUENCE [LARGE SCALE GENOMIC DNA]</scope>
    <source>
        <strain evidence="3">DSM 44073</strain>
    </source>
</reference>
<keyword evidence="1" id="KW-0732">Signal</keyword>
<accession>A0A1W2DCL8</accession>
<gene>
    <name evidence="2" type="ORF">SAMN05660733_02875</name>
</gene>
<dbReference type="Proteomes" id="UP000192840">
    <property type="component" value="Unassembled WGS sequence"/>
</dbReference>
<feature type="chain" id="PRO_5039388451" evidence="1">
    <location>
        <begin position="20"/>
        <end position="102"/>
    </location>
</feature>
<proteinExistence type="predicted"/>
<sequence>MITRRIVTRLLATATVVSAMTLTVLSGTASALVSPHIGGAGSPTLAAADVDAHAVTEFGAVDVAVRTRAGTDQPPSRAIPGWIADLRSTGVQVSQAVRLLRG</sequence>
<protein>
    <submittedName>
        <fullName evidence="2">Uncharacterized protein</fullName>
    </submittedName>
</protein>
<organism evidence="2 3">
    <name type="scientific">Lentzea albidocapillata</name>
    <dbReference type="NCBI Taxonomy" id="40571"/>
    <lineage>
        <taxon>Bacteria</taxon>
        <taxon>Bacillati</taxon>
        <taxon>Actinomycetota</taxon>
        <taxon>Actinomycetes</taxon>
        <taxon>Pseudonocardiales</taxon>
        <taxon>Pseudonocardiaceae</taxon>
        <taxon>Lentzea</taxon>
    </lineage>
</organism>
<evidence type="ECO:0000256" key="1">
    <source>
        <dbReference type="SAM" id="SignalP"/>
    </source>
</evidence>
<keyword evidence="3" id="KW-1185">Reference proteome</keyword>
<dbReference type="EMBL" id="FWYC01000007">
    <property type="protein sequence ID" value="SMC95181.1"/>
    <property type="molecule type" value="Genomic_DNA"/>
</dbReference>
<dbReference type="STRING" id="40571.SAMN05660733_02875"/>
<evidence type="ECO:0000313" key="3">
    <source>
        <dbReference type="Proteomes" id="UP000192840"/>
    </source>
</evidence>
<feature type="signal peptide" evidence="1">
    <location>
        <begin position="1"/>
        <end position="19"/>
    </location>
</feature>